<proteinExistence type="predicted"/>
<dbReference type="RefSeq" id="WP_135994823.1">
    <property type="nucleotide sequence ID" value="NZ_CP071057.1"/>
</dbReference>
<reference evidence="1 2" key="1">
    <citation type="journal article" date="2017" name="Int. J. Syst. Evol. Microbiol.">
        <title>Marinicauda algicola sp. nov., isolated from a marine red alga Rhodosorus marinus.</title>
        <authorList>
            <person name="Jeong S.E."/>
            <person name="Jeon S.H."/>
            <person name="Chun B.H."/>
            <person name="Kim D.W."/>
            <person name="Jeon C.O."/>
        </authorList>
    </citation>
    <scope>NUCLEOTIDE SEQUENCE [LARGE SCALE GENOMIC DNA]</scope>
    <source>
        <strain evidence="1 2">JCM 31718</strain>
    </source>
</reference>
<gene>
    <name evidence="1" type="ORF">E5163_04145</name>
</gene>
<dbReference type="Proteomes" id="UP000308054">
    <property type="component" value="Unassembled WGS sequence"/>
</dbReference>
<sequence>MLDLATERARHEVLKERLIAEHGDLDEETLADTLEGLTNLNQVIAAALRSALDDEAMAAALKDRLQTMRARMERITGRAKAKRRACAAAMDSCEIRRIEEEDLTVSLRPGSLKLDVEQIDDIPLEYWRTPDPVLDRREVTDALKAGTVIPGARLVEGDPIITVRTK</sequence>
<accession>A0A4S2H3W6</accession>
<dbReference type="Pfam" id="PF05565">
    <property type="entry name" value="Sipho_Gp157"/>
    <property type="match status" value="1"/>
</dbReference>
<name>A0A4S2H3W6_9PROT</name>
<evidence type="ECO:0008006" key="3">
    <source>
        <dbReference type="Google" id="ProtNLM"/>
    </source>
</evidence>
<protein>
    <recommendedName>
        <fullName evidence="3">Siphovirus Gp157 family protein</fullName>
    </recommendedName>
</protein>
<dbReference type="OrthoDB" id="8447745at2"/>
<evidence type="ECO:0000313" key="1">
    <source>
        <dbReference type="EMBL" id="TGY90325.1"/>
    </source>
</evidence>
<comment type="caution">
    <text evidence="1">The sequence shown here is derived from an EMBL/GenBank/DDBJ whole genome shotgun (WGS) entry which is preliminary data.</text>
</comment>
<dbReference type="AlphaFoldDB" id="A0A4S2H3W6"/>
<dbReference type="InterPro" id="IPR008840">
    <property type="entry name" value="Sipho_Gp157"/>
</dbReference>
<evidence type="ECO:0000313" key="2">
    <source>
        <dbReference type="Proteomes" id="UP000308054"/>
    </source>
</evidence>
<organism evidence="1 2">
    <name type="scientific">Marinicauda algicola</name>
    <dbReference type="NCBI Taxonomy" id="2029849"/>
    <lineage>
        <taxon>Bacteria</taxon>
        <taxon>Pseudomonadati</taxon>
        <taxon>Pseudomonadota</taxon>
        <taxon>Alphaproteobacteria</taxon>
        <taxon>Maricaulales</taxon>
        <taxon>Maricaulaceae</taxon>
        <taxon>Marinicauda</taxon>
    </lineage>
</organism>
<dbReference type="EMBL" id="SRXW01000001">
    <property type="protein sequence ID" value="TGY90325.1"/>
    <property type="molecule type" value="Genomic_DNA"/>
</dbReference>
<keyword evidence="2" id="KW-1185">Reference proteome</keyword>